<gene>
    <name evidence="2" type="ordered locus">Gbem_2863</name>
</gene>
<dbReference type="HOGENOM" id="CLU_171728_0_0_7"/>
<proteinExistence type="predicted"/>
<reference evidence="2 3" key="1">
    <citation type="submission" date="2008-07" db="EMBL/GenBank/DDBJ databases">
        <title>Complete sequence of Geobacter bemidjiensis BEM.</title>
        <authorList>
            <consortium name="US DOE Joint Genome Institute"/>
            <person name="Lucas S."/>
            <person name="Copeland A."/>
            <person name="Lapidus A."/>
            <person name="Glavina del Rio T."/>
            <person name="Dalin E."/>
            <person name="Tice H."/>
            <person name="Bruce D."/>
            <person name="Goodwin L."/>
            <person name="Pitluck S."/>
            <person name="Kiss H."/>
            <person name="Brettin T."/>
            <person name="Detter J.C."/>
            <person name="Han C."/>
            <person name="Kuske C.R."/>
            <person name="Schmutz J."/>
            <person name="Larimer F."/>
            <person name="Land M."/>
            <person name="Hauser L."/>
            <person name="Kyrpides N."/>
            <person name="Lykidis A."/>
            <person name="Lovley D."/>
            <person name="Richardson P."/>
        </authorList>
    </citation>
    <scope>NUCLEOTIDE SEQUENCE [LARGE SCALE GENOMIC DNA]</scope>
    <source>
        <strain evidence="3">ATCC BAA-1014 / DSM 16622 / JCM 12645 / Bem</strain>
    </source>
</reference>
<evidence type="ECO:0000313" key="3">
    <source>
        <dbReference type="Proteomes" id="UP000008825"/>
    </source>
</evidence>
<name>B5EIG5_CITBB</name>
<accession>B5EIG5</accession>
<dbReference type="Proteomes" id="UP000008825">
    <property type="component" value="Chromosome"/>
</dbReference>
<dbReference type="STRING" id="404380.Gbem_2863"/>
<dbReference type="KEGG" id="gbm:Gbem_2863"/>
<reference evidence="2 3" key="2">
    <citation type="journal article" date="2010" name="BMC Genomics">
        <title>The genome of Geobacter bemidjiensis, exemplar for the subsurface clade of Geobacter species that predominate in Fe(III)-reducing subsurface environments.</title>
        <authorList>
            <person name="Aklujkar M."/>
            <person name="Young N.D."/>
            <person name="Holmes D."/>
            <person name="Chavan M."/>
            <person name="Risso C."/>
            <person name="Kiss H.E."/>
            <person name="Han C.S."/>
            <person name="Land M.L."/>
            <person name="Lovley D.R."/>
        </authorList>
    </citation>
    <scope>NUCLEOTIDE SEQUENCE [LARGE SCALE GENOMIC DNA]</scope>
    <source>
        <strain evidence="3">ATCC BAA-1014 / DSM 16622 / JCM 12645 / Bem</strain>
    </source>
</reference>
<organism evidence="2 3">
    <name type="scientific">Citrifermentans bemidjiense (strain ATCC BAA-1014 / DSM 16622 / JCM 12645 / Bem)</name>
    <name type="common">Geobacter bemidjiensis</name>
    <dbReference type="NCBI Taxonomy" id="404380"/>
    <lineage>
        <taxon>Bacteria</taxon>
        <taxon>Pseudomonadati</taxon>
        <taxon>Thermodesulfobacteriota</taxon>
        <taxon>Desulfuromonadia</taxon>
        <taxon>Geobacterales</taxon>
        <taxon>Geobacteraceae</taxon>
        <taxon>Citrifermentans</taxon>
    </lineage>
</organism>
<protein>
    <submittedName>
        <fullName evidence="2">Uncharacterized protein</fullName>
    </submittedName>
</protein>
<dbReference type="EMBL" id="CP001124">
    <property type="protein sequence ID" value="ACH39867.2"/>
    <property type="molecule type" value="Genomic_DNA"/>
</dbReference>
<feature type="region of interest" description="Disordered" evidence="1">
    <location>
        <begin position="1"/>
        <end position="35"/>
    </location>
</feature>
<evidence type="ECO:0000313" key="2">
    <source>
        <dbReference type="EMBL" id="ACH39867.2"/>
    </source>
</evidence>
<dbReference type="AlphaFoldDB" id="B5EIG5"/>
<keyword evidence="3" id="KW-1185">Reference proteome</keyword>
<sequence>MVGRFKRGASSTDAPFCVRRGGSSEMSKNGKLKKAQNVEKRRLQMEEALECLPLKQAAGQPIEIVQSVQSVQSLPTLTVVKRQPKQCSFVHCQRYLDPSCTVCPYCGHIIAD</sequence>
<evidence type="ECO:0000256" key="1">
    <source>
        <dbReference type="SAM" id="MobiDB-lite"/>
    </source>
</evidence>